<organism evidence="9 10">
    <name type="scientific">Thiomicrorhabdus marina</name>
    <dbReference type="NCBI Taxonomy" id="2818442"/>
    <lineage>
        <taxon>Bacteria</taxon>
        <taxon>Pseudomonadati</taxon>
        <taxon>Pseudomonadota</taxon>
        <taxon>Gammaproteobacteria</taxon>
        <taxon>Thiotrichales</taxon>
        <taxon>Piscirickettsiaceae</taxon>
        <taxon>Thiomicrorhabdus</taxon>
    </lineage>
</organism>
<dbReference type="Pfam" id="PF21623">
    <property type="entry name" value="HK_sensor_dom_bact"/>
    <property type="match status" value="1"/>
</dbReference>
<comment type="subcellular location">
    <subcellularLocation>
        <location evidence="1">Membrane</location>
    </subcellularLocation>
</comment>
<dbReference type="SUPFAM" id="SSF55785">
    <property type="entry name" value="PYP-like sensor domain (PAS domain)"/>
    <property type="match status" value="1"/>
</dbReference>
<evidence type="ECO:0000256" key="3">
    <source>
        <dbReference type="ARBA" id="ARBA00022679"/>
    </source>
</evidence>
<name>A0ABS3Q5B8_9GAMM</name>
<proteinExistence type="predicted"/>
<accession>A0ABS3Q5B8</accession>
<keyword evidence="2" id="KW-0597">Phosphoprotein</keyword>
<evidence type="ECO:0000313" key="9">
    <source>
        <dbReference type="EMBL" id="MBO1927466.1"/>
    </source>
</evidence>
<evidence type="ECO:0000256" key="6">
    <source>
        <dbReference type="ARBA" id="ARBA00022840"/>
    </source>
</evidence>
<evidence type="ECO:0000256" key="4">
    <source>
        <dbReference type="ARBA" id="ARBA00022741"/>
    </source>
</evidence>
<evidence type="ECO:0000313" key="10">
    <source>
        <dbReference type="Proteomes" id="UP000664835"/>
    </source>
</evidence>
<dbReference type="Proteomes" id="UP000664835">
    <property type="component" value="Unassembled WGS sequence"/>
</dbReference>
<gene>
    <name evidence="9" type="ORF">J3998_07730</name>
</gene>
<dbReference type="EMBL" id="JAGETV010000012">
    <property type="protein sequence ID" value="MBO1927466.1"/>
    <property type="molecule type" value="Genomic_DNA"/>
</dbReference>
<keyword evidence="5" id="KW-0418">Kinase</keyword>
<keyword evidence="10" id="KW-1185">Reference proteome</keyword>
<dbReference type="SUPFAM" id="SSF103190">
    <property type="entry name" value="Sensory domain-like"/>
    <property type="match status" value="2"/>
</dbReference>
<evidence type="ECO:0000256" key="1">
    <source>
        <dbReference type="ARBA" id="ARBA00004370"/>
    </source>
</evidence>
<evidence type="ECO:0000259" key="8">
    <source>
        <dbReference type="Pfam" id="PF21623"/>
    </source>
</evidence>
<dbReference type="InterPro" id="IPR048760">
    <property type="entry name" value="VP0354-like_sensor_dom"/>
</dbReference>
<protein>
    <submittedName>
        <fullName evidence="9">Cache domain-containing protein</fullName>
    </submittedName>
</protein>
<evidence type="ECO:0000256" key="2">
    <source>
        <dbReference type="ARBA" id="ARBA00022553"/>
    </source>
</evidence>
<reference evidence="9 10" key="1">
    <citation type="submission" date="2021-03" db="EMBL/GenBank/DDBJ databases">
        <title>Thiomicrorhabdus sp.nov.,novel sulfur-oxidizing bacteria isolated from coastal sediment.</title>
        <authorList>
            <person name="Liu X."/>
        </authorList>
    </citation>
    <scope>NUCLEOTIDE SEQUENCE [LARGE SCALE GENOMIC DNA]</scope>
    <source>
        <strain evidence="9 10">6S2-11</strain>
    </source>
</reference>
<dbReference type="InterPro" id="IPR029151">
    <property type="entry name" value="Sensor-like_sf"/>
</dbReference>
<sequence>MRQTTEQSFLTIMHNQPEFMQLRYLDKQGQEQIRIDRTAKGIVYAIKQQDLQNKADRYYFQEALKLPRNGIFQSPLDLNVEQGKIETPFKPTIRYATAVGKTDIQGYLIINIHAQPLLQKIKKLHLATEGQLFLVNHDGYFFNNSDSELNWGFMLDKKEHSLAQQHPQFWKELVENGGFQKLLKDQNLFLGSAICLAQSCNNTNQKYSVDTLIDKSHWYLINQHPTPAWWQLNANTWASLLLIILLLLAVIARRSFNDKQAISQDLKDDPANFLPLLKALPTGACTIDKLGQVQIYNQGFANVFNLQDRSSRKNNFYDLFPSSIRENLTLKVYNAITDNHTQTLYDKQQPLQLLLAHKAPLYFSLHIAPLKVGNREPQSYLLLMENLTIELHKLKQNQLSISLQTISELSNELLNQTTIPPEAIVQHLQMCASQVDLSKHQQKLRPLLQQWQEQLQQSEKPPLEIEMILTDDCQLNLDQANFNRFMELLLSTMPESCDKLTLQSKRISIKNSGEMLNLYHLEKGDYVQIALKGCRYKKTQKLDSNNSEQGTLEPFNGCEMHSGDYLPLGSAFGLVKQCNGAMRIKCSENNRTIFIYLPVFTDD</sequence>
<keyword evidence="6" id="KW-0067">ATP-binding</keyword>
<evidence type="ECO:0000256" key="5">
    <source>
        <dbReference type="ARBA" id="ARBA00022777"/>
    </source>
</evidence>
<keyword evidence="3" id="KW-0808">Transferase</keyword>
<dbReference type="Gene3D" id="3.30.450.20">
    <property type="entry name" value="PAS domain"/>
    <property type="match status" value="3"/>
</dbReference>
<feature type="domain" description="Histidine kinase VP0354-like sensor" evidence="8">
    <location>
        <begin position="2"/>
        <end position="175"/>
    </location>
</feature>
<dbReference type="RefSeq" id="WP_208149585.1">
    <property type="nucleotide sequence ID" value="NZ_JAGETV010000012.1"/>
</dbReference>
<keyword evidence="4" id="KW-0547">Nucleotide-binding</keyword>
<evidence type="ECO:0000256" key="7">
    <source>
        <dbReference type="ARBA" id="ARBA00023012"/>
    </source>
</evidence>
<dbReference type="InterPro" id="IPR035965">
    <property type="entry name" value="PAS-like_dom_sf"/>
</dbReference>
<comment type="caution">
    <text evidence="9">The sequence shown here is derived from an EMBL/GenBank/DDBJ whole genome shotgun (WGS) entry which is preliminary data.</text>
</comment>
<keyword evidence="7" id="KW-0902">Two-component regulatory system</keyword>